<sequence length="125" mass="13130">MLVPSLVVAGVLFASAYISADNAYRRNWCSEHAAPWTMYVTDYLGLACGLGGVVLGWALWLGSRRRGWTASSVWQGSLGLVAAGLGVLPVMLELFLAWDPSDADPSGNGDCGGTTVVHGVLAFLT</sequence>
<keyword evidence="1" id="KW-0472">Membrane</keyword>
<evidence type="ECO:0000313" key="3">
    <source>
        <dbReference type="Proteomes" id="UP001206206"/>
    </source>
</evidence>
<feature type="transmembrane region" description="Helical" evidence="1">
    <location>
        <begin position="44"/>
        <end position="61"/>
    </location>
</feature>
<name>A0ABT1PG64_9ACTN</name>
<keyword evidence="1" id="KW-1133">Transmembrane helix</keyword>
<evidence type="ECO:0000256" key="1">
    <source>
        <dbReference type="SAM" id="Phobius"/>
    </source>
</evidence>
<gene>
    <name evidence="2" type="ORF">NON19_20610</name>
</gene>
<comment type="caution">
    <text evidence="2">The sequence shown here is derived from an EMBL/GenBank/DDBJ whole genome shotgun (WGS) entry which is preliminary data.</text>
</comment>
<protein>
    <recommendedName>
        <fullName evidence="4">DUF998 domain-containing protein</fullName>
    </recommendedName>
</protein>
<accession>A0ABT1PG64</accession>
<evidence type="ECO:0000313" key="2">
    <source>
        <dbReference type="EMBL" id="MCQ4044365.1"/>
    </source>
</evidence>
<feature type="transmembrane region" description="Helical" evidence="1">
    <location>
        <begin position="73"/>
        <end position="98"/>
    </location>
</feature>
<keyword evidence="3" id="KW-1185">Reference proteome</keyword>
<evidence type="ECO:0008006" key="4">
    <source>
        <dbReference type="Google" id="ProtNLM"/>
    </source>
</evidence>
<proteinExistence type="predicted"/>
<dbReference type="RefSeq" id="WP_255930171.1">
    <property type="nucleotide sequence ID" value="NZ_JANFNH010000026.1"/>
</dbReference>
<keyword evidence="1" id="KW-0812">Transmembrane</keyword>
<dbReference type="EMBL" id="JANFNH010000026">
    <property type="protein sequence ID" value="MCQ4044365.1"/>
    <property type="molecule type" value="Genomic_DNA"/>
</dbReference>
<dbReference type="Proteomes" id="UP001206206">
    <property type="component" value="Unassembled WGS sequence"/>
</dbReference>
<organism evidence="2 3">
    <name type="scientific">Streptantibioticus rubrisoli</name>
    <dbReference type="NCBI Taxonomy" id="1387313"/>
    <lineage>
        <taxon>Bacteria</taxon>
        <taxon>Bacillati</taxon>
        <taxon>Actinomycetota</taxon>
        <taxon>Actinomycetes</taxon>
        <taxon>Kitasatosporales</taxon>
        <taxon>Streptomycetaceae</taxon>
        <taxon>Streptantibioticus</taxon>
    </lineage>
</organism>
<reference evidence="2 3" key="1">
    <citation type="submission" date="2022-06" db="EMBL/GenBank/DDBJ databases">
        <title>Draft genome sequence of type strain Streptomyces rubrisoli DSM 42083.</title>
        <authorList>
            <person name="Duangmal K."/>
            <person name="Klaysubun C."/>
        </authorList>
    </citation>
    <scope>NUCLEOTIDE SEQUENCE [LARGE SCALE GENOMIC DNA]</scope>
    <source>
        <strain evidence="2 3">DSM 42083</strain>
    </source>
</reference>